<organism evidence="2 3">
    <name type="scientific">Thermaerobacillus caldiproteolyticus</name>
    <dbReference type="NCBI Taxonomy" id="247480"/>
    <lineage>
        <taxon>Bacteria</taxon>
        <taxon>Bacillati</taxon>
        <taxon>Bacillota</taxon>
        <taxon>Bacilli</taxon>
        <taxon>Bacillales</taxon>
        <taxon>Anoxybacillaceae</taxon>
        <taxon>Thermaerobacillus</taxon>
    </lineage>
</organism>
<sequence length="146" mass="17083">MIKYQMYNGMPPNDVVKQIMDLYETIFQTSSVTIREKMRKVENLLVLLALDGEKVIGFKMGYEQEKGEFYSWIGGVDSAYRQIGIGSTLMKMQHDWLKERGYQVVTTKTKNKWRHMLILNLRHGFDIIGTYTDEKGEPKIILKKLL</sequence>
<comment type="caution">
    <text evidence="2">The sequence shown here is derived from an EMBL/GenBank/DDBJ whole genome shotgun (WGS) entry which is preliminary data.</text>
</comment>
<proteinExistence type="predicted"/>
<evidence type="ECO:0000313" key="3">
    <source>
        <dbReference type="Proteomes" id="UP000523087"/>
    </source>
</evidence>
<dbReference type="Gene3D" id="3.40.630.30">
    <property type="match status" value="1"/>
</dbReference>
<feature type="domain" description="N-acetyltransferase" evidence="1">
    <location>
        <begin position="5"/>
        <end position="146"/>
    </location>
</feature>
<protein>
    <submittedName>
        <fullName evidence="2">Putative GNAT superfamily acetyltransferase</fullName>
    </submittedName>
</protein>
<accession>A0A7V9Z6R1</accession>
<keyword evidence="2" id="KW-0808">Transferase</keyword>
<dbReference type="PROSITE" id="PS51186">
    <property type="entry name" value="GNAT"/>
    <property type="match status" value="1"/>
</dbReference>
<dbReference type="AlphaFoldDB" id="A0A7V9Z6R1"/>
<gene>
    <name evidence="2" type="ORF">HNR31_001885</name>
</gene>
<evidence type="ECO:0000313" key="2">
    <source>
        <dbReference type="EMBL" id="MBA2875112.1"/>
    </source>
</evidence>
<dbReference type="InterPro" id="IPR016181">
    <property type="entry name" value="Acyl_CoA_acyltransferase"/>
</dbReference>
<dbReference type="EMBL" id="JACDUT010000005">
    <property type="protein sequence ID" value="MBA2875112.1"/>
    <property type="molecule type" value="Genomic_DNA"/>
</dbReference>
<evidence type="ECO:0000259" key="1">
    <source>
        <dbReference type="PROSITE" id="PS51186"/>
    </source>
</evidence>
<keyword evidence="3" id="KW-1185">Reference proteome</keyword>
<dbReference type="Proteomes" id="UP000523087">
    <property type="component" value="Unassembled WGS sequence"/>
</dbReference>
<dbReference type="RefSeq" id="WP_233414501.1">
    <property type="nucleotide sequence ID" value="NZ_JACDUT010000005.1"/>
</dbReference>
<dbReference type="GO" id="GO:0016747">
    <property type="term" value="F:acyltransferase activity, transferring groups other than amino-acyl groups"/>
    <property type="evidence" value="ECO:0007669"/>
    <property type="project" value="InterPro"/>
</dbReference>
<name>A0A7V9Z6R1_9BACL</name>
<dbReference type="InterPro" id="IPR000182">
    <property type="entry name" value="GNAT_dom"/>
</dbReference>
<dbReference type="Pfam" id="PF00583">
    <property type="entry name" value="Acetyltransf_1"/>
    <property type="match status" value="1"/>
</dbReference>
<dbReference type="SUPFAM" id="SSF55729">
    <property type="entry name" value="Acyl-CoA N-acyltransferases (Nat)"/>
    <property type="match status" value="1"/>
</dbReference>
<dbReference type="CDD" id="cd04301">
    <property type="entry name" value="NAT_SF"/>
    <property type="match status" value="1"/>
</dbReference>
<reference evidence="2 3" key="1">
    <citation type="submission" date="2020-07" db="EMBL/GenBank/DDBJ databases">
        <title>Genomic Encyclopedia of Type Strains, Phase IV (KMG-IV): sequencing the most valuable type-strain genomes for metagenomic binning, comparative biology and taxonomic classification.</title>
        <authorList>
            <person name="Goeker M."/>
        </authorList>
    </citation>
    <scope>NUCLEOTIDE SEQUENCE [LARGE SCALE GENOMIC DNA]</scope>
    <source>
        <strain evidence="2 3">DSM 15730</strain>
    </source>
</reference>